<dbReference type="EMBL" id="JABAIM010000003">
    <property type="protein sequence ID" value="NLR76273.1"/>
    <property type="molecule type" value="Genomic_DNA"/>
</dbReference>
<dbReference type="Pfam" id="PF00072">
    <property type="entry name" value="Response_reg"/>
    <property type="match status" value="1"/>
</dbReference>
<dbReference type="Gene3D" id="3.40.50.2300">
    <property type="match status" value="1"/>
</dbReference>
<dbReference type="GO" id="GO:0000160">
    <property type="term" value="P:phosphorelay signal transduction system"/>
    <property type="evidence" value="ECO:0007669"/>
    <property type="project" value="InterPro"/>
</dbReference>
<dbReference type="PANTHER" id="PTHR44591">
    <property type="entry name" value="STRESS RESPONSE REGULATOR PROTEIN 1"/>
    <property type="match status" value="1"/>
</dbReference>
<dbReference type="InterPro" id="IPR050595">
    <property type="entry name" value="Bact_response_regulator"/>
</dbReference>
<dbReference type="InterPro" id="IPR001789">
    <property type="entry name" value="Sig_transdc_resp-reg_receiver"/>
</dbReference>
<keyword evidence="5" id="KW-1185">Reference proteome</keyword>
<organism evidence="4 5">
    <name type="scientific">Leeia aquatica</name>
    <dbReference type="NCBI Taxonomy" id="2725557"/>
    <lineage>
        <taxon>Bacteria</taxon>
        <taxon>Pseudomonadati</taxon>
        <taxon>Pseudomonadota</taxon>
        <taxon>Betaproteobacteria</taxon>
        <taxon>Neisseriales</taxon>
        <taxon>Leeiaceae</taxon>
        <taxon>Leeia</taxon>
    </lineage>
</organism>
<reference evidence="4 5" key="1">
    <citation type="submission" date="2020-04" db="EMBL/GenBank/DDBJ databases">
        <title>Draft genome of Leeia sp. IMCC25680.</title>
        <authorList>
            <person name="Song J."/>
            <person name="Cho J.-C."/>
        </authorList>
    </citation>
    <scope>NUCLEOTIDE SEQUENCE [LARGE SCALE GENOMIC DNA]</scope>
    <source>
        <strain evidence="4 5">IMCC25680</strain>
    </source>
</reference>
<dbReference type="SUPFAM" id="SSF52172">
    <property type="entry name" value="CheY-like"/>
    <property type="match status" value="1"/>
</dbReference>
<comment type="caution">
    <text evidence="4">The sequence shown here is derived from an EMBL/GenBank/DDBJ whole genome shotgun (WGS) entry which is preliminary data.</text>
</comment>
<dbReference type="InterPro" id="IPR011006">
    <property type="entry name" value="CheY-like_superfamily"/>
</dbReference>
<name>A0A847S932_9NEIS</name>
<evidence type="ECO:0000256" key="1">
    <source>
        <dbReference type="ARBA" id="ARBA00022553"/>
    </source>
</evidence>
<feature type="modified residue" description="4-aspartylphosphate" evidence="2">
    <location>
        <position position="60"/>
    </location>
</feature>
<dbReference type="AlphaFoldDB" id="A0A847S932"/>
<evidence type="ECO:0000259" key="3">
    <source>
        <dbReference type="PROSITE" id="PS50110"/>
    </source>
</evidence>
<proteinExistence type="predicted"/>
<sequence>MFEVMLVDDEANVLNALKRELSFLVKATDSAFQIRLHTFTEPAQALTHAFENPVDLVVSDYRMPEMNGVEMLRSLKQIRPDAASIILSGQADMTAVLRAINEVGIARFISKPWEREALLTHLLEVMSDLALRRENRRLADEMRALMGMRPDDRPDGVEHIET</sequence>
<accession>A0A847S932</accession>
<evidence type="ECO:0000313" key="5">
    <source>
        <dbReference type="Proteomes" id="UP000587991"/>
    </source>
</evidence>
<evidence type="ECO:0000313" key="4">
    <source>
        <dbReference type="EMBL" id="NLR76273.1"/>
    </source>
</evidence>
<keyword evidence="1 2" id="KW-0597">Phosphoprotein</keyword>
<dbReference type="RefSeq" id="WP_168877937.1">
    <property type="nucleotide sequence ID" value="NZ_JABAIM010000003.1"/>
</dbReference>
<feature type="domain" description="Response regulatory" evidence="3">
    <location>
        <begin position="3"/>
        <end position="126"/>
    </location>
</feature>
<evidence type="ECO:0000256" key="2">
    <source>
        <dbReference type="PROSITE-ProRule" id="PRU00169"/>
    </source>
</evidence>
<protein>
    <submittedName>
        <fullName evidence="4">Response regulator</fullName>
    </submittedName>
</protein>
<dbReference type="PROSITE" id="PS50110">
    <property type="entry name" value="RESPONSE_REGULATORY"/>
    <property type="match status" value="1"/>
</dbReference>
<dbReference type="PANTHER" id="PTHR44591:SF3">
    <property type="entry name" value="RESPONSE REGULATORY DOMAIN-CONTAINING PROTEIN"/>
    <property type="match status" value="1"/>
</dbReference>
<dbReference type="Proteomes" id="UP000587991">
    <property type="component" value="Unassembled WGS sequence"/>
</dbReference>
<gene>
    <name evidence="4" type="ORF">HF682_13995</name>
</gene>
<dbReference type="SMART" id="SM00448">
    <property type="entry name" value="REC"/>
    <property type="match status" value="1"/>
</dbReference>